<accession>V6LGJ3</accession>
<dbReference type="Proteomes" id="UP000018208">
    <property type="component" value="Unassembled WGS sequence"/>
</dbReference>
<evidence type="ECO:0000313" key="3">
    <source>
        <dbReference type="Proteomes" id="UP000018208"/>
    </source>
</evidence>
<sequence length="241" mass="27771">MQEKARQYVGIKPFWHTIQTTLPLSLQDQIHIQIGPEQVEYNLDLYNEVISYAEILLNMVNELTGIINTDASIFLRDKNSTLFEGVAAETSKQIQQKFERFISSEPVQKIKHADLVNREYEQTTTVQFNCNDILSLKAALNLERKSLEDKRDRIFNVINNHQRVKQVADRIINDINGKPEEQQLTASQIDSSSDLCKSFRIRPITTGMDTSQLAKTQQKVKIMRPLSQIPKKKVDILDDLQ</sequence>
<dbReference type="EMBL" id="AUWU02000008">
    <property type="protein sequence ID" value="KAH0570147.1"/>
    <property type="molecule type" value="Genomic_DNA"/>
</dbReference>
<protein>
    <submittedName>
        <fullName evidence="1">Uncharacterized protein</fullName>
    </submittedName>
</protein>
<dbReference type="EMBL" id="KI546154">
    <property type="protein sequence ID" value="EST42806.1"/>
    <property type="molecule type" value="Genomic_DNA"/>
</dbReference>
<proteinExistence type="predicted"/>
<name>V6LGJ3_9EUKA</name>
<keyword evidence="3" id="KW-1185">Reference proteome</keyword>
<reference evidence="1 2" key="1">
    <citation type="journal article" date="2014" name="PLoS Genet.">
        <title>The Genome of Spironucleus salmonicida Highlights a Fish Pathogen Adapted to Fluctuating Environments.</title>
        <authorList>
            <person name="Xu F."/>
            <person name="Jerlstrom-Hultqvist J."/>
            <person name="Einarsson E."/>
            <person name="Astvaldsson A."/>
            <person name="Svard S.G."/>
            <person name="Andersson J.O."/>
        </authorList>
    </citation>
    <scope>NUCLEOTIDE SEQUENCE</scope>
    <source>
        <strain evidence="2">ATCC 50377</strain>
    </source>
</reference>
<reference evidence="2" key="2">
    <citation type="submission" date="2020-12" db="EMBL/GenBank/DDBJ databases">
        <title>New Spironucleus salmonicida genome in near-complete chromosomes.</title>
        <authorList>
            <person name="Xu F."/>
            <person name="Kurt Z."/>
            <person name="Jimenez-Gonzalez A."/>
            <person name="Astvaldsson A."/>
            <person name="Andersson J.O."/>
            <person name="Svard S.G."/>
        </authorList>
    </citation>
    <scope>NUCLEOTIDE SEQUENCE</scope>
    <source>
        <strain evidence="2">ATCC 50377</strain>
    </source>
</reference>
<dbReference type="AlphaFoldDB" id="V6LGJ3"/>
<dbReference type="VEuPathDB" id="GiardiaDB:SS50377_28122"/>
<evidence type="ECO:0000313" key="2">
    <source>
        <dbReference type="EMBL" id="KAH0570147.1"/>
    </source>
</evidence>
<gene>
    <name evidence="1" type="ORF">SS50377_17575</name>
    <name evidence="2" type="ORF">SS50377_28122</name>
</gene>
<evidence type="ECO:0000313" key="1">
    <source>
        <dbReference type="EMBL" id="EST42806.1"/>
    </source>
</evidence>
<organism evidence="1">
    <name type="scientific">Spironucleus salmonicida</name>
    <dbReference type="NCBI Taxonomy" id="348837"/>
    <lineage>
        <taxon>Eukaryota</taxon>
        <taxon>Metamonada</taxon>
        <taxon>Diplomonadida</taxon>
        <taxon>Hexamitidae</taxon>
        <taxon>Hexamitinae</taxon>
        <taxon>Spironucleus</taxon>
    </lineage>
</organism>